<dbReference type="NCBIfam" id="TIGR02777">
    <property type="entry name" value="LigD_PE_dom"/>
    <property type="match status" value="1"/>
</dbReference>
<dbReference type="GO" id="GO:0003910">
    <property type="term" value="F:DNA ligase (ATP) activity"/>
    <property type="evidence" value="ECO:0007669"/>
    <property type="project" value="UniProtKB-EC"/>
</dbReference>
<gene>
    <name evidence="25" type="ORF">SAMN04489745_2332</name>
</gene>
<dbReference type="NCBIfam" id="NF007210">
    <property type="entry name" value="PRK09632.1"/>
    <property type="match status" value="1"/>
</dbReference>
<keyword evidence="13" id="KW-0239">DNA-directed DNA polymerase</keyword>
<protein>
    <recommendedName>
        <fullName evidence="2">DNA ligase (ATP)</fullName>
        <ecNumber evidence="2">6.5.1.1</ecNumber>
    </recommendedName>
    <alternativeName>
        <fullName evidence="19">NHEJ DNA polymerase</fullName>
    </alternativeName>
</protein>
<keyword evidence="15" id="KW-0233">DNA recombination</keyword>
<feature type="region of interest" description="Disordered" evidence="23">
    <location>
        <begin position="311"/>
        <end position="335"/>
    </location>
</feature>
<proteinExistence type="inferred from homology"/>
<dbReference type="PROSITE" id="PS50160">
    <property type="entry name" value="DNA_LIGASE_A3"/>
    <property type="match status" value="1"/>
</dbReference>
<keyword evidence="5" id="KW-0548">Nucleotidyltransferase</keyword>
<evidence type="ECO:0000256" key="13">
    <source>
        <dbReference type="ARBA" id="ARBA00022932"/>
    </source>
</evidence>
<dbReference type="InterPro" id="IPR014145">
    <property type="entry name" value="LigD_pol_dom"/>
</dbReference>
<keyword evidence="9" id="KW-0227">DNA damage</keyword>
<comment type="catalytic activity">
    <reaction evidence="20">
        <text>ATP + (deoxyribonucleotide)n-3'-hydroxyl + 5'-phospho-(deoxyribonucleotide)m = (deoxyribonucleotide)n+m + AMP + diphosphate.</text>
        <dbReference type="EC" id="6.5.1.1"/>
    </reaction>
</comment>
<dbReference type="Proteomes" id="UP000182652">
    <property type="component" value="Unassembled WGS sequence"/>
</dbReference>
<sequence length="796" mass="87688">MAQRDGEVRLGGHRIRVTKLDKVLYPETGTTKEEVIAYYSAIAKTMIPHCRERPATRKRWPDGVGPDGSGAFFQKDLGDSYPDWVHTGEIQHKDHVNTYPLVDDAATLVWLAQLASLEIHVPQWRFTAEGTPGSPDRLVFDLDPGDGVELAQVAQVAFLVRDLLRDMGLESIPVTSGSSGIHLYAALSGELSSDDASAVAHELARSLEADHPETITSSMKRALRPGKVFIDWSQNNAAKTTVAPYSLRGRARPMVAAPRTWRELASPHLRHLEFHEVLQRVEKRGDPLAALLKAGAGKGAGAAPDRLTEYRAKRDAGRTPEPVPAPGDSDDDAEGDQRRFVIQRHQARRLHYDFRLEHDGVLVSWALPKGVPDDGAVNHLAVPTEDHPLSYRTFEGTIPRGEYGAGTVEIWDSGHYDLEKWRDDEVIVTLHGTPGGGLGGPRRVVLFRAGESGGKPRWMIHRMELDGGARPTSPEVTTSGDSDPADFTPMLAETAPLASLPHLDSGEWAFEMKWDGIRALAVVEDGRLRLVSRSGHDLTASYPELNGLPDLLNAEQAVIDGEIVALADDGVPSFSKLQQRFGLTEPDKVARARQAAPAAYFLFDVLQLNGRDCRSLGHEQRRELLASLVEVPPDAPFAVPDAFDGNGEQALEAAGELGLEGVVAKRRDSVYRSGSRSQDWRKYPLLDTAEVYVMGWRESDAEPRGFASLLLAERRDGALQYAGRVGTGFSTRQRREIRERLEERERAEPAVEVPAEIRRGAHWVDPDALAEVESRGRTGDGILRQPVWRGWRPDKG</sequence>
<dbReference type="GO" id="GO:0003677">
    <property type="term" value="F:DNA binding"/>
    <property type="evidence" value="ECO:0007669"/>
    <property type="project" value="UniProtKB-KW"/>
</dbReference>
<evidence type="ECO:0000256" key="8">
    <source>
        <dbReference type="ARBA" id="ARBA00022741"/>
    </source>
</evidence>
<evidence type="ECO:0000256" key="5">
    <source>
        <dbReference type="ARBA" id="ARBA00022695"/>
    </source>
</evidence>
<dbReference type="EMBL" id="FNSN01000003">
    <property type="protein sequence ID" value="SEC20873.1"/>
    <property type="molecule type" value="Genomic_DNA"/>
</dbReference>
<keyword evidence="3 25" id="KW-0436">Ligase</keyword>
<keyword evidence="16" id="KW-0234">DNA repair</keyword>
<evidence type="ECO:0000259" key="24">
    <source>
        <dbReference type="PROSITE" id="PS50160"/>
    </source>
</evidence>
<comment type="similarity">
    <text evidence="22">In the N-terminal section; belongs to the LigD polymerase family.</text>
</comment>
<keyword evidence="7" id="KW-0479">Metal-binding</keyword>
<evidence type="ECO:0000256" key="1">
    <source>
        <dbReference type="ARBA" id="ARBA00001936"/>
    </source>
</evidence>
<dbReference type="CDD" id="cd04863">
    <property type="entry name" value="MtLigD_Pol_like"/>
    <property type="match status" value="1"/>
</dbReference>
<dbReference type="InterPro" id="IPR014146">
    <property type="entry name" value="LigD_ligase_dom"/>
</dbReference>
<keyword evidence="8" id="KW-0547">Nucleotide-binding</keyword>
<organism evidence="25 26">
    <name type="scientific">Arthrobacter woluwensis</name>
    <dbReference type="NCBI Taxonomy" id="156980"/>
    <lineage>
        <taxon>Bacteria</taxon>
        <taxon>Bacillati</taxon>
        <taxon>Actinomycetota</taxon>
        <taxon>Actinomycetes</taxon>
        <taxon>Micrococcales</taxon>
        <taxon>Micrococcaceae</taxon>
        <taxon>Arthrobacter</taxon>
    </lineage>
</organism>
<dbReference type="InterPro" id="IPR012340">
    <property type="entry name" value="NA-bd_OB-fold"/>
</dbReference>
<feature type="domain" description="ATP-dependent DNA ligase family profile" evidence="24">
    <location>
        <begin position="591"/>
        <end position="682"/>
    </location>
</feature>
<dbReference type="NCBIfam" id="TIGR02778">
    <property type="entry name" value="ligD_pol"/>
    <property type="match status" value="1"/>
</dbReference>
<keyword evidence="11" id="KW-0269">Exonuclease</keyword>
<dbReference type="InterPro" id="IPR014144">
    <property type="entry name" value="LigD_PE_domain"/>
</dbReference>
<dbReference type="NCBIfam" id="TIGR02779">
    <property type="entry name" value="NHEJ_ligase_lig"/>
    <property type="match status" value="1"/>
</dbReference>
<dbReference type="GO" id="GO:0006310">
    <property type="term" value="P:DNA recombination"/>
    <property type="evidence" value="ECO:0007669"/>
    <property type="project" value="UniProtKB-KW"/>
</dbReference>
<comment type="similarity">
    <text evidence="21">In the C-terminal section; belongs to the ATP-dependent DNA ligase family.</text>
</comment>
<evidence type="ECO:0000256" key="18">
    <source>
        <dbReference type="ARBA" id="ARBA00023268"/>
    </source>
</evidence>
<evidence type="ECO:0000256" key="7">
    <source>
        <dbReference type="ARBA" id="ARBA00022723"/>
    </source>
</evidence>
<dbReference type="InterPro" id="IPR033649">
    <property type="entry name" value="MtLigD_Pol-like"/>
</dbReference>
<keyword evidence="10" id="KW-0378">Hydrolase</keyword>
<evidence type="ECO:0000313" key="26">
    <source>
        <dbReference type="Proteomes" id="UP000182652"/>
    </source>
</evidence>
<evidence type="ECO:0000256" key="23">
    <source>
        <dbReference type="SAM" id="MobiDB-lite"/>
    </source>
</evidence>
<evidence type="ECO:0000256" key="12">
    <source>
        <dbReference type="ARBA" id="ARBA00022840"/>
    </source>
</evidence>
<dbReference type="Gene3D" id="3.30.470.30">
    <property type="entry name" value="DNA ligase/mRNA capping enzyme"/>
    <property type="match status" value="1"/>
</dbReference>
<keyword evidence="6" id="KW-0540">Nuclease</keyword>
<dbReference type="GO" id="GO:0006281">
    <property type="term" value="P:DNA repair"/>
    <property type="evidence" value="ECO:0007669"/>
    <property type="project" value="UniProtKB-KW"/>
</dbReference>
<name>A0A1H4QMK3_9MICC</name>
<evidence type="ECO:0000256" key="2">
    <source>
        <dbReference type="ARBA" id="ARBA00012727"/>
    </source>
</evidence>
<evidence type="ECO:0000256" key="9">
    <source>
        <dbReference type="ARBA" id="ARBA00022763"/>
    </source>
</evidence>
<dbReference type="SUPFAM" id="SSF50249">
    <property type="entry name" value="Nucleic acid-binding proteins"/>
    <property type="match status" value="1"/>
</dbReference>
<evidence type="ECO:0000256" key="4">
    <source>
        <dbReference type="ARBA" id="ARBA00022679"/>
    </source>
</evidence>
<accession>A0A1H4QMK3</accession>
<dbReference type="EC" id="6.5.1.1" evidence="2"/>
<comment type="cofactor">
    <cofactor evidence="1">
        <name>Mn(2+)</name>
        <dbReference type="ChEBI" id="CHEBI:29035"/>
    </cofactor>
</comment>
<evidence type="ECO:0000313" key="25">
    <source>
        <dbReference type="EMBL" id="SEC20873.1"/>
    </source>
</evidence>
<evidence type="ECO:0000256" key="19">
    <source>
        <dbReference type="ARBA" id="ARBA00029943"/>
    </source>
</evidence>
<dbReference type="GO" id="GO:0005524">
    <property type="term" value="F:ATP binding"/>
    <property type="evidence" value="ECO:0007669"/>
    <property type="project" value="UniProtKB-KW"/>
</dbReference>
<dbReference type="CDD" id="cd07906">
    <property type="entry name" value="Adenylation_DNA_ligase_LigD_LigC"/>
    <property type="match status" value="1"/>
</dbReference>
<evidence type="ECO:0000256" key="17">
    <source>
        <dbReference type="ARBA" id="ARBA00023211"/>
    </source>
</evidence>
<reference evidence="25 26" key="1">
    <citation type="submission" date="2016-10" db="EMBL/GenBank/DDBJ databases">
        <authorList>
            <person name="de Groot N.N."/>
        </authorList>
    </citation>
    <scope>NUCLEOTIDE SEQUENCE [LARGE SCALE GENOMIC DNA]</scope>
    <source>
        <strain evidence="25 26">DSM 10495</strain>
    </source>
</reference>
<dbReference type="Gene3D" id="2.40.50.140">
    <property type="entry name" value="Nucleic acid-binding proteins"/>
    <property type="match status" value="1"/>
</dbReference>
<dbReference type="Pfam" id="PF04679">
    <property type="entry name" value="DNA_ligase_A_C"/>
    <property type="match status" value="1"/>
</dbReference>
<evidence type="ECO:0000256" key="11">
    <source>
        <dbReference type="ARBA" id="ARBA00022839"/>
    </source>
</evidence>
<evidence type="ECO:0000256" key="6">
    <source>
        <dbReference type="ARBA" id="ARBA00022722"/>
    </source>
</evidence>
<dbReference type="STRING" id="156980.SAMN04489745_2332"/>
<dbReference type="RefSeq" id="WP_066212915.1">
    <property type="nucleotide sequence ID" value="NZ_FNSN01000003.1"/>
</dbReference>
<dbReference type="InterPro" id="IPR012310">
    <property type="entry name" value="DNA_ligase_ATP-dep_cent"/>
</dbReference>
<dbReference type="PANTHER" id="PTHR42705:SF2">
    <property type="entry name" value="BIFUNCTIONAL NON-HOMOLOGOUS END JOINING PROTEIN LIGD"/>
    <property type="match status" value="1"/>
</dbReference>
<evidence type="ECO:0000256" key="3">
    <source>
        <dbReference type="ARBA" id="ARBA00022598"/>
    </source>
</evidence>
<dbReference type="Pfam" id="PF13298">
    <property type="entry name" value="LigD_N"/>
    <property type="match status" value="1"/>
</dbReference>
<dbReference type="Pfam" id="PF21686">
    <property type="entry name" value="LigD_Prim-Pol"/>
    <property type="match status" value="1"/>
</dbReference>
<keyword evidence="17" id="KW-0464">Manganese</keyword>
<dbReference type="Gene3D" id="3.90.920.10">
    <property type="entry name" value="DNA primase, PRIM domain"/>
    <property type="match status" value="1"/>
</dbReference>
<evidence type="ECO:0000256" key="14">
    <source>
        <dbReference type="ARBA" id="ARBA00023125"/>
    </source>
</evidence>
<dbReference type="Gene3D" id="3.30.1490.70">
    <property type="match status" value="1"/>
</dbReference>
<dbReference type="GO" id="GO:0046872">
    <property type="term" value="F:metal ion binding"/>
    <property type="evidence" value="ECO:0007669"/>
    <property type="project" value="UniProtKB-KW"/>
</dbReference>
<evidence type="ECO:0000256" key="20">
    <source>
        <dbReference type="ARBA" id="ARBA00034003"/>
    </source>
</evidence>
<dbReference type="InterPro" id="IPR012309">
    <property type="entry name" value="DNA_ligase_ATP-dep_C"/>
</dbReference>
<evidence type="ECO:0000256" key="10">
    <source>
        <dbReference type="ARBA" id="ARBA00022801"/>
    </source>
</evidence>
<keyword evidence="12" id="KW-0067">ATP-binding</keyword>
<evidence type="ECO:0000256" key="22">
    <source>
        <dbReference type="ARBA" id="ARBA00049990"/>
    </source>
</evidence>
<dbReference type="AlphaFoldDB" id="A0A1H4QMK3"/>
<dbReference type="GO" id="GO:0004527">
    <property type="term" value="F:exonuclease activity"/>
    <property type="evidence" value="ECO:0007669"/>
    <property type="project" value="UniProtKB-KW"/>
</dbReference>
<evidence type="ECO:0000256" key="21">
    <source>
        <dbReference type="ARBA" id="ARBA00049981"/>
    </source>
</evidence>
<keyword evidence="18" id="KW-0511">Multifunctional enzyme</keyword>
<dbReference type="PANTHER" id="PTHR42705">
    <property type="entry name" value="BIFUNCTIONAL NON-HOMOLOGOUS END JOINING PROTEIN LIGD"/>
    <property type="match status" value="1"/>
</dbReference>
<keyword evidence="14" id="KW-0238">DNA-binding</keyword>
<keyword evidence="26" id="KW-1185">Reference proteome</keyword>
<evidence type="ECO:0000256" key="16">
    <source>
        <dbReference type="ARBA" id="ARBA00023204"/>
    </source>
</evidence>
<evidence type="ECO:0000256" key="15">
    <source>
        <dbReference type="ARBA" id="ARBA00023172"/>
    </source>
</evidence>
<dbReference type="GO" id="GO:0003887">
    <property type="term" value="F:DNA-directed DNA polymerase activity"/>
    <property type="evidence" value="ECO:0007669"/>
    <property type="project" value="UniProtKB-KW"/>
</dbReference>
<dbReference type="CDD" id="cd07971">
    <property type="entry name" value="OBF_DNA_ligase_LigD"/>
    <property type="match status" value="1"/>
</dbReference>
<keyword evidence="4" id="KW-0808">Transferase</keyword>
<dbReference type="SUPFAM" id="SSF56091">
    <property type="entry name" value="DNA ligase/mRNA capping enzyme, catalytic domain"/>
    <property type="match status" value="1"/>
</dbReference>
<dbReference type="Pfam" id="PF01068">
    <property type="entry name" value="DNA_ligase_A_M"/>
    <property type="match status" value="1"/>
</dbReference>
<dbReference type="InterPro" id="IPR052171">
    <property type="entry name" value="NHEJ_LigD"/>
</dbReference>